<evidence type="ECO:0000313" key="10">
    <source>
        <dbReference type="EMBL" id="ODQ71031.1"/>
    </source>
</evidence>
<evidence type="ECO:0000313" key="11">
    <source>
        <dbReference type="Proteomes" id="UP000094385"/>
    </source>
</evidence>
<dbReference type="EMBL" id="KV454298">
    <property type="protein sequence ID" value="ODQ71031.1"/>
    <property type="molecule type" value="Genomic_DNA"/>
</dbReference>
<evidence type="ECO:0000259" key="9">
    <source>
        <dbReference type="Pfam" id="PF26138"/>
    </source>
</evidence>
<evidence type="ECO:0000256" key="2">
    <source>
        <dbReference type="ARBA" id="ARBA00004123"/>
    </source>
</evidence>
<dbReference type="InterPro" id="IPR045249">
    <property type="entry name" value="HARBI1-like"/>
</dbReference>
<evidence type="ECO:0000256" key="5">
    <source>
        <dbReference type="ARBA" id="ARBA00022723"/>
    </source>
</evidence>
<comment type="subcellular location">
    <subcellularLocation>
        <location evidence="2">Nucleus</location>
    </subcellularLocation>
</comment>
<keyword evidence="7" id="KW-0539">Nucleus</keyword>
<dbReference type="Pfam" id="PF13359">
    <property type="entry name" value="DDE_Tnp_4"/>
    <property type="match status" value="1"/>
</dbReference>
<dbReference type="InterPro" id="IPR058353">
    <property type="entry name" value="DUF8040"/>
</dbReference>
<evidence type="ECO:0000256" key="1">
    <source>
        <dbReference type="ARBA" id="ARBA00001968"/>
    </source>
</evidence>
<feature type="domain" description="DUF8040" evidence="9">
    <location>
        <begin position="1"/>
        <end position="91"/>
    </location>
</feature>
<comment type="similarity">
    <text evidence="3">Belongs to the HARBI1 family.</text>
</comment>
<dbReference type="InterPro" id="IPR027806">
    <property type="entry name" value="HARBI1_dom"/>
</dbReference>
<dbReference type="Pfam" id="PF26138">
    <property type="entry name" value="DUF8040"/>
    <property type="match status" value="1"/>
</dbReference>
<reference evidence="10 11" key="1">
    <citation type="journal article" date="2016" name="Proc. Natl. Acad. Sci. U.S.A.">
        <title>Comparative genomics of biotechnologically important yeasts.</title>
        <authorList>
            <person name="Riley R."/>
            <person name="Haridas S."/>
            <person name="Wolfe K.H."/>
            <person name="Lopes M.R."/>
            <person name="Hittinger C.T."/>
            <person name="Goeker M."/>
            <person name="Salamov A.A."/>
            <person name="Wisecaver J.H."/>
            <person name="Long T.M."/>
            <person name="Calvey C.H."/>
            <person name="Aerts A.L."/>
            <person name="Barry K.W."/>
            <person name="Choi C."/>
            <person name="Clum A."/>
            <person name="Coughlan A.Y."/>
            <person name="Deshpande S."/>
            <person name="Douglass A.P."/>
            <person name="Hanson S.J."/>
            <person name="Klenk H.-P."/>
            <person name="LaButti K.M."/>
            <person name="Lapidus A."/>
            <person name="Lindquist E.A."/>
            <person name="Lipzen A.M."/>
            <person name="Meier-Kolthoff J.P."/>
            <person name="Ohm R.A."/>
            <person name="Otillar R.P."/>
            <person name="Pangilinan J.L."/>
            <person name="Peng Y."/>
            <person name="Rokas A."/>
            <person name="Rosa C.A."/>
            <person name="Scheuner C."/>
            <person name="Sibirny A.A."/>
            <person name="Slot J.C."/>
            <person name="Stielow J.B."/>
            <person name="Sun H."/>
            <person name="Kurtzman C.P."/>
            <person name="Blackwell M."/>
            <person name="Grigoriev I.V."/>
            <person name="Jeffries T.W."/>
        </authorList>
    </citation>
    <scope>NUCLEOTIDE SEQUENCE [LARGE SCALE GENOMIC DNA]</scope>
    <source>
        <strain evidence="10 11">NRRL Y-11557</strain>
    </source>
</reference>
<dbReference type="STRING" id="675824.A0A1E3Q037"/>
<evidence type="ECO:0000256" key="4">
    <source>
        <dbReference type="ARBA" id="ARBA00022722"/>
    </source>
</evidence>
<protein>
    <submittedName>
        <fullName evidence="10">Uncharacterized protein</fullName>
    </submittedName>
</protein>
<gene>
    <name evidence="10" type="ORF">LIPSTDRAFT_32396</name>
</gene>
<keyword evidence="6" id="KW-0378">Hydrolase</keyword>
<organism evidence="10 11">
    <name type="scientific">Lipomyces starkeyi NRRL Y-11557</name>
    <dbReference type="NCBI Taxonomy" id="675824"/>
    <lineage>
        <taxon>Eukaryota</taxon>
        <taxon>Fungi</taxon>
        <taxon>Dikarya</taxon>
        <taxon>Ascomycota</taxon>
        <taxon>Saccharomycotina</taxon>
        <taxon>Lipomycetes</taxon>
        <taxon>Lipomycetales</taxon>
        <taxon>Lipomycetaceae</taxon>
        <taxon>Lipomyces</taxon>
    </lineage>
</organism>
<dbReference type="GO" id="GO:0016787">
    <property type="term" value="F:hydrolase activity"/>
    <property type="evidence" value="ECO:0007669"/>
    <property type="project" value="UniProtKB-KW"/>
</dbReference>
<dbReference type="PANTHER" id="PTHR22930">
    <property type="match status" value="1"/>
</dbReference>
<evidence type="ECO:0000256" key="6">
    <source>
        <dbReference type="ARBA" id="ARBA00022801"/>
    </source>
</evidence>
<feature type="domain" description="DDE Tnp4" evidence="8">
    <location>
        <begin position="129"/>
        <end position="289"/>
    </location>
</feature>
<comment type="cofactor">
    <cofactor evidence="1">
        <name>a divalent metal cation</name>
        <dbReference type="ChEBI" id="CHEBI:60240"/>
    </cofactor>
</comment>
<dbReference type="Proteomes" id="UP000094385">
    <property type="component" value="Unassembled WGS sequence"/>
</dbReference>
<keyword evidence="11" id="KW-1185">Reference proteome</keyword>
<dbReference type="AlphaFoldDB" id="A0A1E3Q037"/>
<dbReference type="OrthoDB" id="5421058at2759"/>
<feature type="non-terminal residue" evidence="10">
    <location>
        <position position="346"/>
    </location>
</feature>
<sequence length="346" mass="39362">GQQYLDQLLNCGHPERIKGALRMSRGTFISLHNWLVNHTQLRASMHVSVELKLAIFLHIVSRPASQRDTMERYFVGNRVVSESFHEVLDSLLILYPSFVKLPDLNTPLASRISDDPRFYPWFKDCLGALDGTHIAAHTSLEEQPKFRNRKGFLSQNVLAVCDFDLNFVYVLPGWEGSAHDGRVLLDAQASQGFVTPPGKYWLGDAGYGNSEYVLAPYRSVRYHLKEQRLANLKPENAKELFNLRHASLRNVIERIFGVIKRRFKILAVMGEYSIQTQIQLVLGLLGLFNFIRQREGVELNDDISDNAGDLTPLVAATRSQSQGSKAMNDFRDKVAQEMWVAYCQHI</sequence>
<dbReference type="PANTHER" id="PTHR22930:SF259">
    <property type="entry name" value="OS08G0106900 PROTEIN"/>
    <property type="match status" value="1"/>
</dbReference>
<dbReference type="GO" id="GO:0046872">
    <property type="term" value="F:metal ion binding"/>
    <property type="evidence" value="ECO:0007669"/>
    <property type="project" value="UniProtKB-KW"/>
</dbReference>
<keyword evidence="4" id="KW-0540">Nuclease</keyword>
<feature type="non-terminal residue" evidence="10">
    <location>
        <position position="1"/>
    </location>
</feature>
<proteinExistence type="inferred from homology"/>
<evidence type="ECO:0000256" key="7">
    <source>
        <dbReference type="ARBA" id="ARBA00023242"/>
    </source>
</evidence>
<keyword evidence="5" id="KW-0479">Metal-binding</keyword>
<evidence type="ECO:0000259" key="8">
    <source>
        <dbReference type="Pfam" id="PF13359"/>
    </source>
</evidence>
<accession>A0A1E3Q037</accession>
<name>A0A1E3Q037_LIPST</name>
<dbReference type="GO" id="GO:0005634">
    <property type="term" value="C:nucleus"/>
    <property type="evidence" value="ECO:0007669"/>
    <property type="project" value="UniProtKB-SubCell"/>
</dbReference>
<dbReference type="GO" id="GO:0004518">
    <property type="term" value="F:nuclease activity"/>
    <property type="evidence" value="ECO:0007669"/>
    <property type="project" value="UniProtKB-KW"/>
</dbReference>
<evidence type="ECO:0000256" key="3">
    <source>
        <dbReference type="ARBA" id="ARBA00006958"/>
    </source>
</evidence>